<dbReference type="GO" id="GO:0045053">
    <property type="term" value="P:protein retention in Golgi apparatus"/>
    <property type="evidence" value="ECO:0007669"/>
    <property type="project" value="TreeGrafter"/>
</dbReference>
<proteinExistence type="predicted"/>
<gene>
    <name evidence="3" type="ORF">BUALT_Bualt04G0123100</name>
</gene>
<reference evidence="3" key="1">
    <citation type="submission" date="2019-10" db="EMBL/GenBank/DDBJ databases">
        <authorList>
            <person name="Zhang R."/>
            <person name="Pan Y."/>
            <person name="Wang J."/>
            <person name="Ma R."/>
            <person name="Yu S."/>
        </authorList>
    </citation>
    <scope>NUCLEOTIDE SEQUENCE</scope>
    <source>
        <strain evidence="3">LA-IB0</strain>
        <tissue evidence="3">Leaf</tissue>
    </source>
</reference>
<dbReference type="GO" id="GO:0006623">
    <property type="term" value="P:protein targeting to vacuole"/>
    <property type="evidence" value="ECO:0007669"/>
    <property type="project" value="TreeGrafter"/>
</dbReference>
<dbReference type="InterPro" id="IPR009543">
    <property type="entry name" value="VPS13_VAB"/>
</dbReference>
<evidence type="ECO:0000313" key="4">
    <source>
        <dbReference type="Proteomes" id="UP000826271"/>
    </source>
</evidence>
<evidence type="ECO:0000313" key="3">
    <source>
        <dbReference type="EMBL" id="KAG8384490.1"/>
    </source>
</evidence>
<keyword evidence="4" id="KW-1185">Reference proteome</keyword>
<dbReference type="PANTHER" id="PTHR16166">
    <property type="entry name" value="VACUOLAR PROTEIN SORTING-ASSOCIATED PROTEIN VPS13"/>
    <property type="match status" value="1"/>
</dbReference>
<evidence type="ECO:0000256" key="1">
    <source>
        <dbReference type="SAM" id="MobiDB-lite"/>
    </source>
</evidence>
<dbReference type="InterPro" id="IPR026847">
    <property type="entry name" value="VPS13"/>
</dbReference>
<name>A0AAV6XZ32_9LAMI</name>
<feature type="region of interest" description="Disordered" evidence="1">
    <location>
        <begin position="3047"/>
        <end position="3068"/>
    </location>
</feature>
<dbReference type="EMBL" id="WHWC01000004">
    <property type="protein sequence ID" value="KAG8384490.1"/>
    <property type="molecule type" value="Genomic_DNA"/>
</dbReference>
<organism evidence="3 4">
    <name type="scientific">Buddleja alternifolia</name>
    <dbReference type="NCBI Taxonomy" id="168488"/>
    <lineage>
        <taxon>Eukaryota</taxon>
        <taxon>Viridiplantae</taxon>
        <taxon>Streptophyta</taxon>
        <taxon>Embryophyta</taxon>
        <taxon>Tracheophyta</taxon>
        <taxon>Spermatophyta</taxon>
        <taxon>Magnoliopsida</taxon>
        <taxon>eudicotyledons</taxon>
        <taxon>Gunneridae</taxon>
        <taxon>Pentapetalae</taxon>
        <taxon>asterids</taxon>
        <taxon>lamiids</taxon>
        <taxon>Lamiales</taxon>
        <taxon>Scrophulariaceae</taxon>
        <taxon>Buddlejeae</taxon>
        <taxon>Buddleja</taxon>
    </lineage>
</organism>
<dbReference type="PANTHER" id="PTHR16166:SF130">
    <property type="entry name" value="PROTEIN SORTING-ASSOCIATED PROTEIN, PUTATIVE (DUF1162)-RELATED"/>
    <property type="match status" value="1"/>
</dbReference>
<comment type="caution">
    <text evidence="3">The sequence shown here is derived from an EMBL/GenBank/DDBJ whole genome shotgun (WGS) entry which is preliminary data.</text>
</comment>
<dbReference type="Proteomes" id="UP000826271">
    <property type="component" value="Unassembled WGS sequence"/>
</dbReference>
<evidence type="ECO:0000259" key="2">
    <source>
        <dbReference type="Pfam" id="PF25036"/>
    </source>
</evidence>
<protein>
    <recommendedName>
        <fullName evidence="2">Vacuolar protein sorting-associated protein 13 VPS13 adaptor binding domain-containing protein</fullName>
    </recommendedName>
</protein>
<feature type="domain" description="Vacuolar protein sorting-associated protein 13 VPS13 adaptor binding" evidence="2">
    <location>
        <begin position="2020"/>
        <end position="2386"/>
    </location>
</feature>
<dbReference type="Pfam" id="PF25036">
    <property type="entry name" value="VPS13_VAB"/>
    <property type="match status" value="1"/>
</dbReference>
<feature type="region of interest" description="Disordered" evidence="1">
    <location>
        <begin position="1247"/>
        <end position="1277"/>
    </location>
</feature>
<feature type="compositionally biased region" description="Polar residues" evidence="1">
    <location>
        <begin position="1256"/>
        <end position="1277"/>
    </location>
</feature>
<accession>A0AAV6XZ32</accession>
<sequence>MFFNDMIQRKLATLLLPWLRDDSELELKLGFFRSNGTLNNFSFNTSALNELLDDPSKFCFKEATVEHLSLQFSPFSSAAFTLVVRGLRIVLSLGENEDAGGVKWRRKPRDTTVEERNKALEEIDPEGFALHGAIKKISDITSGTWRTSLMNTVIRYCQLQLHDVHVLLRSPCMRHPLSCELSMKNFGARSQIIGHRCFIRGFISSFFVPSEDSSFDVDINSFEIRSNSENRTRCVFPATNMSALVDLNHYQSISASFRVPALNFLLSPADLSVILLLYGLLSKESKCARSGRQLWNIVATKLSSLLTSPDLSFIKVARTVCLWSRYINTYCGLLLLVGYPVDEKMKQSATLMFRGTIYSRFVKSKWKLIAEIENDLPIEAIAVARRIIRHKVASGGPFDDLQANIPFSKLYQLLVLILSMIRSLLRILFLHKILAVFPGRSPHFATVVENSLLQLSITLNVQEISISLTPDNALQPSVSGKAVSDAAISYSFQVSVDGLFLRYMVSISEQCFTFASGCLKVLSFSTGKAGASSYPEKKWNKEVNKRQIIVCGYPANDISRTSVVHLNHLLEKLWLKWEDSCAKSEGENIPNVQGPWILCEIWSCLTDRGLSDSTSWFWNCSLVVGKVNFNMEYFYLTSVALLLKEIQCALCRCPRGMKYVLNTPKITIEDSPASDWSSKFESYSSKYEMDMIRLLPEKHIQIGALIAGPHIVVSLSNDQFSFEFCNIELVTSPNLGGNVGLSSEDSVETERRPECLGLKEPQEIDIPKSGNGVYRCQGKISLNAYLNVNGLKAYFDGTTENQKYQIIELRPTVAQLRYSRKNHYSLGSSIVAVSAASHWVATGFSSLIFLDELFVLTKIISGVFYEPFASSMDRSNDLLSCEEVSSVETVYSESESKLSRSKQASLVTNTQFFVNSTCELKSFDIVLHNSRKSCSLENGIYISIQQLMIEFIFKEWNMDVIIDAIGLRSTIFRYLPELDGNSDKSELKNLLLSLNFLTEASVSHSKLCLSSRHLEKASTSASLHNTTNESSSPSTMLLTWGDSPLIINTGSLGNHCLLASIVVSGIYIAGCQVKDILVNENRFEKFSASFSVGGKFETISCESKGGSILLEATAVTVFVECFTSYYHRFTELWLSGRSSGRVVVANDIREMTPLDGHPSLHPQQVQQSEVMWSRLEAFSMSLLHPSLVLVERDESGRLQELLVEADFHLNLNLLNTMRRISMSISKFSMLSQIMDIATGLKPEDKDSFRSGLADASGTSPSVSQRGSRVDSSMSNPGQRNLYISPQNYVLKDLQCILEVEGPVIRDQISPAYSNSIWVGNGSISGFDMTISLSQIKMALSAFESFSEILISEGTSKVESTESYSQEPEGSMQDIVADGTIVAIKDVDQHMYIAVRDAESRYDIAGAIHYSLVGERALFRRKKLSPFSRMVVIWTECDSEVRVRVSATLERVGSGLASDIVKYHKPRRWESKVQYFSLISLYAKDNSGESLRLNCQPRSRFVDISCSDDSGPALWRMLPFKPDAYEDAIELESATSLSKRTFHLVNKKNDCSMAFADGILEFVSKPGNLFKWKVFDDPGPVGNNSLLNRYLVDGSSPRTGTNSGSDSNTIDMGESRANGSLLGITIMMDKITLTIVHELSDTEGKFPLLQGSIIPNQTIIHITDSKVRVMNTFEMILCYFDAQRNSWVQKILFMEHLVTILMSELSLDILLFVIGQLDLAGPYAVKSSAVLANCCKVENQSGLTLVCQFYNNQDASISARQSTTTLLSHLGLADQPPEASFMSVQLVQQGLLSTSPIHFSLLEPRQFAWRTRIVSSRDSKSYPGPFIVVDISRGVEDGLSVVVSPLLKVHNETDFSLELRFQRPQDEENEPALLMLEAGDIVDDAMTSFRTIDLSGALRKALTSLNVGNYVFSFRPNTGDGSKIFKELSVEWSDDLKGGKPVRLSRIFDKLRYQVRKALSVDSMKVSLSTASCALKSEEGFVADIHFLIQTVGKTVPVIKPDNSGYAPRNGNSPVAMQEQKEIFILPTIEVSNLLLTDINVSLTDRDPQNTMDGNSTWNQATISCGSAVKFYVNPATIFFVVTLTSLDLSCKPVNSSDWMRKLQKQKGDISHLDIELDFGGGKYFAMLRLCRGHRGTLEVGVFTAYALQNDTSTPLLCFSANQKPLSRVDMERFGSGIPPELGSYLPPNSITSWFLKSRKFCFNLLEERAPGTQLDLDALSGLTEIDLEAEENFGSKNILRLGVSLRPSITKQVSSHVVALSPRYVVCNESEEVISIRQCYMEDMEEMIAIDSKQRIALRLRTVIRNKKATNVVENLLRKHTKSQDDASLFIQFRPNQSGIAVHVVEEGSTIVLHFHRPPVTNIPYRIENCLHDAPITYYQKGSSEPETLGAGVSVDYVWDDLTLPHKLVVQLDDVHMLREINLDKVRSWKPFYRNKQTRGLGFHVPLDKKPEDQKRTTYSRLIGTETIKLGYEVYAEGVTRVLRICELTDSQKVKVVPSSSTKMRLRISYIALHLLDHAKQEVDVDEPSNNAPIIITRLQRINWDSMFTSQHKYNQLRVQSLSVDEKWVGAPFAAMLRRHQSENSDANDYIFHVAIVLLPTSSRVKQVKYLSIVLQPLDLNLDEETLMKIVPFWRRSLSDSSAPRQQYYFDHFEIHPIKIVASFLPGDSLYSYSSTQDTLRSLLHSVIKVPAIKSKTVELNGVLVTHALITLRELSIKCAQHYSWYAMRSIYIAKGSPLLPPAFASIFDDLASSSLDVFFDPSSGLLNLPGVTLGTLKLISKFIDNKGFSGTKRYFGDLGKTLKTAGSNILFAAVTEVSDSVLRGAETSGLNGMVNGFHQGILKLAMEPSVLGSAFMEGGPDRKIKLDRSPGVDELYIEGYLQAMLDTMYKQEYLRVRVIENQVILKNLPPSSSLIDEIMDHVKGFLASKALLKGESSTIHSLRHIRGEQEWRIGPTVLTLCEHLFVSFVIRVLRKRAGKFVGGINWKVKRKADEEKAIVPVKTGGEDQKLKVVWKWGIGKFVLSDSKHHHCNKSIHMAFMISKNQPPSFSEESEKLSFSTDTDGSNETLGTVSSQLYLKSSSRSLDKDVVLRRLRHHKTLSRVKNTFQSLIAPHSTMEPYEEKWLQHGDVFTSP</sequence>